<keyword evidence="3" id="KW-1185">Reference proteome</keyword>
<gene>
    <name evidence="2" type="ORF">SKAU_G00399410</name>
</gene>
<evidence type="ECO:0000256" key="1">
    <source>
        <dbReference type="SAM" id="MobiDB-lite"/>
    </source>
</evidence>
<sequence>MDATLSGTLPEPEQTASRFVPNKRQPECRWVSEIAEINAYPSLKERVRRGGSSALPAREMDTERAATGATTGRQKVPRRPEQPPEPAKCRSHSTIGETEGLFCFLGSAQRVLP</sequence>
<reference evidence="2" key="1">
    <citation type="journal article" date="2023" name="Science">
        <title>Genome structures resolve the early diversification of teleost fishes.</title>
        <authorList>
            <person name="Parey E."/>
            <person name="Louis A."/>
            <person name="Montfort J."/>
            <person name="Bouchez O."/>
            <person name="Roques C."/>
            <person name="Iampietro C."/>
            <person name="Lluch J."/>
            <person name="Castinel A."/>
            <person name="Donnadieu C."/>
            <person name="Desvignes T."/>
            <person name="Floi Bucao C."/>
            <person name="Jouanno E."/>
            <person name="Wen M."/>
            <person name="Mejri S."/>
            <person name="Dirks R."/>
            <person name="Jansen H."/>
            <person name="Henkel C."/>
            <person name="Chen W.J."/>
            <person name="Zahm M."/>
            <person name="Cabau C."/>
            <person name="Klopp C."/>
            <person name="Thompson A.W."/>
            <person name="Robinson-Rechavi M."/>
            <person name="Braasch I."/>
            <person name="Lecointre G."/>
            <person name="Bobe J."/>
            <person name="Postlethwait J.H."/>
            <person name="Berthelot C."/>
            <person name="Roest Crollius H."/>
            <person name="Guiguen Y."/>
        </authorList>
    </citation>
    <scope>NUCLEOTIDE SEQUENCE</scope>
    <source>
        <strain evidence="2">WJC10195</strain>
    </source>
</reference>
<evidence type="ECO:0000313" key="3">
    <source>
        <dbReference type="Proteomes" id="UP001152622"/>
    </source>
</evidence>
<dbReference type="AlphaFoldDB" id="A0A9Q1E8R3"/>
<dbReference type="EMBL" id="JAINUF010000021">
    <property type="protein sequence ID" value="KAJ8334302.1"/>
    <property type="molecule type" value="Genomic_DNA"/>
</dbReference>
<protein>
    <submittedName>
        <fullName evidence="2">Uncharacterized protein</fullName>
    </submittedName>
</protein>
<name>A0A9Q1E8R3_SYNKA</name>
<proteinExistence type="predicted"/>
<organism evidence="2 3">
    <name type="scientific">Synaphobranchus kaupii</name>
    <name type="common">Kaup's arrowtooth eel</name>
    <dbReference type="NCBI Taxonomy" id="118154"/>
    <lineage>
        <taxon>Eukaryota</taxon>
        <taxon>Metazoa</taxon>
        <taxon>Chordata</taxon>
        <taxon>Craniata</taxon>
        <taxon>Vertebrata</taxon>
        <taxon>Euteleostomi</taxon>
        <taxon>Actinopterygii</taxon>
        <taxon>Neopterygii</taxon>
        <taxon>Teleostei</taxon>
        <taxon>Anguilliformes</taxon>
        <taxon>Synaphobranchidae</taxon>
        <taxon>Synaphobranchus</taxon>
    </lineage>
</organism>
<accession>A0A9Q1E8R3</accession>
<dbReference type="Proteomes" id="UP001152622">
    <property type="component" value="Chromosome 21"/>
</dbReference>
<feature type="region of interest" description="Disordered" evidence="1">
    <location>
        <begin position="50"/>
        <end position="93"/>
    </location>
</feature>
<feature type="region of interest" description="Disordered" evidence="1">
    <location>
        <begin position="1"/>
        <end position="21"/>
    </location>
</feature>
<comment type="caution">
    <text evidence="2">The sequence shown here is derived from an EMBL/GenBank/DDBJ whole genome shotgun (WGS) entry which is preliminary data.</text>
</comment>
<evidence type="ECO:0000313" key="2">
    <source>
        <dbReference type="EMBL" id="KAJ8334302.1"/>
    </source>
</evidence>